<feature type="domain" description="RRM" evidence="6">
    <location>
        <begin position="105"/>
        <end position="177"/>
    </location>
</feature>
<feature type="compositionally biased region" description="Pro residues" evidence="5">
    <location>
        <begin position="420"/>
        <end position="430"/>
    </location>
</feature>
<comment type="subcellular location">
    <subcellularLocation>
        <location evidence="1">Nucleus</location>
    </subcellularLocation>
</comment>
<keyword evidence="3" id="KW-0539">Nucleus</keyword>
<organism evidence="7 8">
    <name type="scientific">Dillenia turbinata</name>
    <dbReference type="NCBI Taxonomy" id="194707"/>
    <lineage>
        <taxon>Eukaryota</taxon>
        <taxon>Viridiplantae</taxon>
        <taxon>Streptophyta</taxon>
        <taxon>Embryophyta</taxon>
        <taxon>Tracheophyta</taxon>
        <taxon>Spermatophyta</taxon>
        <taxon>Magnoliopsida</taxon>
        <taxon>eudicotyledons</taxon>
        <taxon>Gunneridae</taxon>
        <taxon>Pentapetalae</taxon>
        <taxon>Dilleniales</taxon>
        <taxon>Dilleniaceae</taxon>
        <taxon>Dillenia</taxon>
    </lineage>
</organism>
<evidence type="ECO:0000256" key="4">
    <source>
        <dbReference type="PROSITE-ProRule" id="PRU00176"/>
    </source>
</evidence>
<dbReference type="InterPro" id="IPR000504">
    <property type="entry name" value="RRM_dom"/>
</dbReference>
<proteinExistence type="predicted"/>
<dbReference type="InterPro" id="IPR012677">
    <property type="entry name" value="Nucleotide-bd_a/b_plait_sf"/>
</dbReference>
<dbReference type="Pfam" id="PF07744">
    <property type="entry name" value="SPOC"/>
    <property type="match status" value="1"/>
</dbReference>
<evidence type="ECO:0000256" key="5">
    <source>
        <dbReference type="SAM" id="MobiDB-lite"/>
    </source>
</evidence>
<dbReference type="CDD" id="cd00590">
    <property type="entry name" value="RRM_SF"/>
    <property type="match status" value="2"/>
</dbReference>
<feature type="compositionally biased region" description="Polar residues" evidence="5">
    <location>
        <begin position="206"/>
        <end position="234"/>
    </location>
</feature>
<feature type="compositionally biased region" description="Basic and acidic residues" evidence="5">
    <location>
        <begin position="9"/>
        <end position="21"/>
    </location>
</feature>
<dbReference type="Pfam" id="PF00076">
    <property type="entry name" value="RRM_1"/>
    <property type="match status" value="3"/>
</dbReference>
<feature type="region of interest" description="Disordered" evidence="5">
    <location>
        <begin position="1"/>
        <end position="23"/>
    </location>
</feature>
<dbReference type="GO" id="GO:0005634">
    <property type="term" value="C:nucleus"/>
    <property type="evidence" value="ECO:0007669"/>
    <property type="project" value="UniProtKB-SubCell"/>
</dbReference>
<dbReference type="SUPFAM" id="SSF54928">
    <property type="entry name" value="RNA-binding domain, RBD"/>
    <property type="match status" value="2"/>
</dbReference>
<dbReference type="SMART" id="SM00360">
    <property type="entry name" value="RRM"/>
    <property type="match status" value="3"/>
</dbReference>
<gene>
    <name evidence="7" type="ORF">RJ641_021855</name>
</gene>
<dbReference type="Gene3D" id="3.30.70.330">
    <property type="match status" value="3"/>
</dbReference>
<feature type="region of interest" description="Disordered" evidence="5">
    <location>
        <begin position="419"/>
        <end position="439"/>
    </location>
</feature>
<evidence type="ECO:0000256" key="2">
    <source>
        <dbReference type="ARBA" id="ARBA00022884"/>
    </source>
</evidence>
<sequence>MAPVNKSVRQMDQKQSHKDSEAVGAESNNLWVGNLTADVTDSDLMELFGKYGALDNITSYSSRGFAFVYFKRMEDARAAKDALQGAPLRGNSIKIELARPAKQSKHLWVGGFGPSVTKEKLEEEFLRFGKIEDFKFLRDRNTAFVDYFRLEDACQAMKSMNGKRIGGDQIRVDYLRSQPLRREQWHEHAASDAHFPNRSMGPDSSWAPQGSFRSFSESGHSGPKQQQPFITSSGRRGEGQPSKVLWVGYPPSVQIDEQMLHNAMILFGEIERIKSFPSRHYSFVEFRSVDEARRAKEGLQGRLFNDPRISIMFSSSELAPGRDLTPFYPGIKGPQPEIFSQERPYGAPPMEMFNHGRPIVSSNFNGPPPDGILGRNMMMRPFGPREPLLPAPEFNDIPAVHGFRDGSPKNSLVGNWRRPSPAPGVLPTPPTAVRSSTRPTGWDVYDVEQFPRELKRQRVDGRLPIDDVPFPSRNVDDYGMGSDQGYGGSHLESGGHLTNAQGKNVRVPADTRVASGAPILSRPDEDFIWRGVIAKGGTPVCHARCVPIGKGIDSEIPDVVNCSARTGLDLLAKHYADADGFDIVFFLPDSEEDFASYTEFLCYLGQKNRAGVAKLDDGTTLFLVPPSDFLTNILNFVGPERLYGVVLRLPQVPAGAFIQQQNHQPVPSPLYIDRPLVLQQPNIDRQLVPPQPSVDGQLVPLQPKYSLMPQNEQNILQADYNKSLHEESKYAQRPYVPTTSEPLSLSSAPQEYAPTVTAPISQAGVALTPDLIAALTSLLPPKSQPSPSISVHQPFGSTAMRTQPQSVAPDTGVPAQGWKQHLEIHDQTSHSSQQPAHQFNIQSQLVPHFQSYTSASNTVGNSVQAVLGGTQIRDAPLNLPQQGGISSWPASDFSIPSQSGQLTVPTQGNQQYQLDVAHNTQRGYGMAHGSDATSNGLQVSQETRLPIGASSELPNLQPALSGTAQGTSEVEADRSQRYQSTLQFAANLLLRIQQQQQQGNSQPEQGAGNQR</sequence>
<dbReference type="EMBL" id="JBAMMX010000026">
    <property type="protein sequence ID" value="KAK6914534.1"/>
    <property type="molecule type" value="Genomic_DNA"/>
</dbReference>
<dbReference type="FunFam" id="3.30.70.330:FF:000415">
    <property type="entry name" value="Flowering time control protein FPA"/>
    <property type="match status" value="1"/>
</dbReference>
<comment type="caution">
    <text evidence="7">The sequence shown here is derived from an EMBL/GenBank/DDBJ whole genome shotgun (WGS) entry which is preliminary data.</text>
</comment>
<evidence type="ECO:0000313" key="8">
    <source>
        <dbReference type="Proteomes" id="UP001370490"/>
    </source>
</evidence>
<dbReference type="AlphaFoldDB" id="A0AAN8YTE1"/>
<protein>
    <submittedName>
        <fullName evidence="7">RNA recognition motif domain</fullName>
    </submittedName>
</protein>
<feature type="region of interest" description="Disordered" evidence="5">
    <location>
        <begin position="951"/>
        <end position="976"/>
    </location>
</feature>
<feature type="compositionally biased region" description="Polar residues" evidence="5">
    <location>
        <begin position="737"/>
        <end position="748"/>
    </location>
</feature>
<accession>A0AAN8YTE1</accession>
<keyword evidence="2 4" id="KW-0694">RNA-binding</keyword>
<dbReference type="PROSITE" id="PS50102">
    <property type="entry name" value="RRM"/>
    <property type="match status" value="3"/>
</dbReference>
<keyword evidence="8" id="KW-1185">Reference proteome</keyword>
<feature type="compositionally biased region" description="Polar residues" evidence="5">
    <location>
        <begin position="952"/>
        <end position="968"/>
    </location>
</feature>
<dbReference type="InterPro" id="IPR012921">
    <property type="entry name" value="SPOC_C"/>
</dbReference>
<feature type="domain" description="RRM" evidence="6">
    <location>
        <begin position="243"/>
        <end position="316"/>
    </location>
</feature>
<reference evidence="7 8" key="1">
    <citation type="submission" date="2023-12" db="EMBL/GenBank/DDBJ databases">
        <title>A high-quality genome assembly for Dillenia turbinata (Dilleniales).</title>
        <authorList>
            <person name="Chanderbali A."/>
        </authorList>
    </citation>
    <scope>NUCLEOTIDE SEQUENCE [LARGE SCALE GENOMIC DNA]</scope>
    <source>
        <strain evidence="7">LSX21</strain>
        <tissue evidence="7">Leaf</tissue>
    </source>
</reference>
<evidence type="ECO:0000259" key="6">
    <source>
        <dbReference type="PROSITE" id="PS50102"/>
    </source>
</evidence>
<dbReference type="InterPro" id="IPR035979">
    <property type="entry name" value="RBD_domain_sf"/>
</dbReference>
<dbReference type="FunFam" id="3.30.70.330:FF:000497">
    <property type="entry name" value="flowering time control protein FPA"/>
    <property type="match status" value="1"/>
</dbReference>
<feature type="region of interest" description="Disordered" evidence="5">
    <location>
        <begin position="727"/>
        <end position="748"/>
    </location>
</feature>
<dbReference type="GO" id="GO:0003723">
    <property type="term" value="F:RNA binding"/>
    <property type="evidence" value="ECO:0007669"/>
    <property type="project" value="UniProtKB-UniRule"/>
</dbReference>
<name>A0AAN8YTE1_9MAGN</name>
<feature type="domain" description="RRM" evidence="6">
    <location>
        <begin position="28"/>
        <end position="100"/>
    </location>
</feature>
<evidence type="ECO:0000256" key="1">
    <source>
        <dbReference type="ARBA" id="ARBA00004123"/>
    </source>
</evidence>
<evidence type="ECO:0000313" key="7">
    <source>
        <dbReference type="EMBL" id="KAK6914534.1"/>
    </source>
</evidence>
<feature type="region of interest" description="Disordered" evidence="5">
    <location>
        <begin position="185"/>
        <end position="243"/>
    </location>
</feature>
<dbReference type="PANTHER" id="PTHR23189">
    <property type="entry name" value="RNA RECOGNITION MOTIF-CONTAINING"/>
    <property type="match status" value="1"/>
</dbReference>
<evidence type="ECO:0000256" key="3">
    <source>
        <dbReference type="ARBA" id="ARBA00023242"/>
    </source>
</evidence>
<dbReference type="Proteomes" id="UP001370490">
    <property type="component" value="Unassembled WGS sequence"/>
</dbReference>